<dbReference type="EMBL" id="JGYQ01000013">
    <property type="protein sequence ID" value="KFI47342.1"/>
    <property type="molecule type" value="Genomic_DNA"/>
</dbReference>
<dbReference type="PANTHER" id="PTHR10584:SF166">
    <property type="entry name" value="RIBOKINASE"/>
    <property type="match status" value="1"/>
</dbReference>
<evidence type="ECO:0000256" key="2">
    <source>
        <dbReference type="ARBA" id="ARBA00022777"/>
    </source>
</evidence>
<organism evidence="4 5">
    <name type="scientific">Bifidobacterium boum</name>
    <dbReference type="NCBI Taxonomy" id="78343"/>
    <lineage>
        <taxon>Bacteria</taxon>
        <taxon>Bacillati</taxon>
        <taxon>Actinomycetota</taxon>
        <taxon>Actinomycetes</taxon>
        <taxon>Bifidobacteriales</taxon>
        <taxon>Bifidobacteriaceae</taxon>
        <taxon>Bifidobacterium</taxon>
    </lineage>
</organism>
<dbReference type="Gene3D" id="3.40.1190.20">
    <property type="match status" value="1"/>
</dbReference>
<proteinExistence type="predicted"/>
<dbReference type="GO" id="GO:0005829">
    <property type="term" value="C:cytosol"/>
    <property type="evidence" value="ECO:0007669"/>
    <property type="project" value="TreeGrafter"/>
</dbReference>
<accession>A0A086ZLE2</accession>
<feature type="domain" description="Carbohydrate kinase PfkB" evidence="3">
    <location>
        <begin position="59"/>
        <end position="327"/>
    </location>
</feature>
<sequence length="356" mass="37403">MLHDILNAHKPERTPATASVISLGQVWVDIMLGLGELPKPGGFAVTDSVNPSVGGSFRVLQAAARSGSPAKHAGIVGTGLWSSVIRDEFDANGIQHIGGDRLDADSGFRLVLNDGSDKTFIATYGAEAQGDERTFDAIEPQDGDVVHISGNTLMDHSAAGIDGFLHRAGANPGKRPYTIVLNPTNSLHLVSDRLIEDTVLCRPTWSCNRQEANTLAERLGIPPMDDSKLTIGGGFDDAMTGLCDALGSTLRAPLVLRAGARGAWVRVPGSDVVHVEGFPVKSTHSRSAGSCHTGVMCAMLAQGWSLFDAVRIANAAASIAISNNKAGVPDCPPVEDAIALIKRHEEHADESAEVQA</sequence>
<keyword evidence="5" id="KW-1185">Reference proteome</keyword>
<reference evidence="4 5" key="1">
    <citation type="submission" date="2014-03" db="EMBL/GenBank/DDBJ databases">
        <title>Genomics of Bifidobacteria.</title>
        <authorList>
            <person name="Ventura M."/>
            <person name="Milani C."/>
            <person name="Lugli G.A."/>
        </authorList>
    </citation>
    <scope>NUCLEOTIDE SEQUENCE [LARGE SCALE GENOMIC DNA]</scope>
    <source>
        <strain evidence="4 5">LMG 10736</strain>
    </source>
</reference>
<evidence type="ECO:0000313" key="4">
    <source>
        <dbReference type="EMBL" id="KFI47342.1"/>
    </source>
</evidence>
<dbReference type="Proteomes" id="UP000029093">
    <property type="component" value="Unassembled WGS sequence"/>
</dbReference>
<keyword evidence="1" id="KW-0808">Transferase</keyword>
<gene>
    <name evidence="4" type="ORF">BBOU_0889</name>
</gene>
<protein>
    <submittedName>
        <fullName evidence="4">Sugar kinase, ribokinase family</fullName>
    </submittedName>
</protein>
<dbReference type="RefSeq" id="WP_026503383.1">
    <property type="nucleotide sequence ID" value="NZ_JADYTP010000002.1"/>
</dbReference>
<comment type="caution">
    <text evidence="4">The sequence shown here is derived from an EMBL/GenBank/DDBJ whole genome shotgun (WGS) entry which is preliminary data.</text>
</comment>
<dbReference type="PANTHER" id="PTHR10584">
    <property type="entry name" value="SUGAR KINASE"/>
    <property type="match status" value="1"/>
</dbReference>
<dbReference type="GeneID" id="303204023"/>
<dbReference type="InterPro" id="IPR011611">
    <property type="entry name" value="PfkB_dom"/>
</dbReference>
<dbReference type="Pfam" id="PF00294">
    <property type="entry name" value="PfkB"/>
    <property type="match status" value="1"/>
</dbReference>
<evidence type="ECO:0000259" key="3">
    <source>
        <dbReference type="Pfam" id="PF00294"/>
    </source>
</evidence>
<dbReference type="GO" id="GO:0016301">
    <property type="term" value="F:kinase activity"/>
    <property type="evidence" value="ECO:0007669"/>
    <property type="project" value="UniProtKB-KW"/>
</dbReference>
<dbReference type="OrthoDB" id="8578462at2"/>
<dbReference type="InterPro" id="IPR029056">
    <property type="entry name" value="Ribokinase-like"/>
</dbReference>
<evidence type="ECO:0000313" key="5">
    <source>
        <dbReference type="Proteomes" id="UP000029093"/>
    </source>
</evidence>
<keyword evidence="2 4" id="KW-0418">Kinase</keyword>
<evidence type="ECO:0000256" key="1">
    <source>
        <dbReference type="ARBA" id="ARBA00022679"/>
    </source>
</evidence>
<name>A0A086ZLE2_9BIFI</name>
<dbReference type="SUPFAM" id="SSF53613">
    <property type="entry name" value="Ribokinase-like"/>
    <property type="match status" value="1"/>
</dbReference>
<dbReference type="AlphaFoldDB" id="A0A086ZLE2"/>